<accession>A0A5B2VZV1</accession>
<sequence length="234" mass="26698">MKNKLPPVTATYFITLIKDYLKGTRTKQEILTETSWLLQPQAGSSELTHILVSAARDINEQFHDEVVSQLSYAADTAPTRPGLIHQLEACINGHISPEVLQDWATWHLTAESEDVQFADAAVEYFCFHWLPAQQAVSAKQLRRAVEILRLNTGNVLKDRIALTLLTEKERQHFLFFLRDYIDHHKAPDELDLYLVQKLGMDHQSFPYMQELQAVAMGREQLETLLEKACLVAGN</sequence>
<proteinExistence type="predicted"/>
<organism evidence="1 2">
    <name type="scientific">Chitinophaga agrisoli</name>
    <dbReference type="NCBI Taxonomy" id="2607653"/>
    <lineage>
        <taxon>Bacteria</taxon>
        <taxon>Pseudomonadati</taxon>
        <taxon>Bacteroidota</taxon>
        <taxon>Chitinophagia</taxon>
        <taxon>Chitinophagales</taxon>
        <taxon>Chitinophagaceae</taxon>
        <taxon>Chitinophaga</taxon>
    </lineage>
</organism>
<dbReference type="Proteomes" id="UP000324611">
    <property type="component" value="Unassembled WGS sequence"/>
</dbReference>
<reference evidence="1 2" key="2">
    <citation type="submission" date="2019-09" db="EMBL/GenBank/DDBJ databases">
        <authorList>
            <person name="Jin C."/>
        </authorList>
    </citation>
    <scope>NUCLEOTIDE SEQUENCE [LARGE SCALE GENOMIC DNA]</scope>
    <source>
        <strain evidence="1 2">BN140078</strain>
    </source>
</reference>
<gene>
    <name evidence="1" type="ORF">F0L74_14455</name>
</gene>
<keyword evidence="2" id="KW-1185">Reference proteome</keyword>
<protein>
    <submittedName>
        <fullName evidence="1">Uncharacterized protein</fullName>
    </submittedName>
</protein>
<dbReference type="AlphaFoldDB" id="A0A5B2VZV1"/>
<evidence type="ECO:0000313" key="1">
    <source>
        <dbReference type="EMBL" id="KAA2243677.1"/>
    </source>
</evidence>
<name>A0A5B2VZV1_9BACT</name>
<dbReference type="EMBL" id="VUOC01000002">
    <property type="protein sequence ID" value="KAA2243677.1"/>
    <property type="molecule type" value="Genomic_DNA"/>
</dbReference>
<dbReference type="RefSeq" id="WP_149838552.1">
    <property type="nucleotide sequence ID" value="NZ_VUOC01000002.1"/>
</dbReference>
<evidence type="ECO:0000313" key="2">
    <source>
        <dbReference type="Proteomes" id="UP000324611"/>
    </source>
</evidence>
<comment type="caution">
    <text evidence="1">The sequence shown here is derived from an EMBL/GenBank/DDBJ whole genome shotgun (WGS) entry which is preliminary data.</text>
</comment>
<reference evidence="1 2" key="1">
    <citation type="submission" date="2019-09" db="EMBL/GenBank/DDBJ databases">
        <title>Chitinophaga ginsengihumi sp. nov., isolated from soil of ginseng rhizosphere.</title>
        <authorList>
            <person name="Lee J."/>
        </authorList>
    </citation>
    <scope>NUCLEOTIDE SEQUENCE [LARGE SCALE GENOMIC DNA]</scope>
    <source>
        <strain evidence="1 2">BN140078</strain>
    </source>
</reference>